<dbReference type="GO" id="GO:0004930">
    <property type="term" value="F:G protein-coupled receptor activity"/>
    <property type="evidence" value="ECO:0007669"/>
    <property type="project" value="UniProtKB-KW"/>
</dbReference>
<proteinExistence type="inferred from homology"/>
<comment type="subcellular location">
    <subcellularLocation>
        <location evidence="1">Cell membrane</location>
        <topology evidence="1">Multi-pass membrane protein</topology>
    </subcellularLocation>
</comment>
<evidence type="ECO:0000256" key="4">
    <source>
        <dbReference type="ARBA" id="ARBA00022989"/>
    </source>
</evidence>
<evidence type="ECO:0000256" key="9">
    <source>
        <dbReference type="ARBA" id="ARBA00023224"/>
    </source>
</evidence>
<dbReference type="Gene3D" id="1.20.1070.10">
    <property type="entry name" value="Rhodopsin 7-helix transmembrane proteins"/>
    <property type="match status" value="1"/>
</dbReference>
<feature type="transmembrane region" description="Helical" evidence="11">
    <location>
        <begin position="182"/>
        <end position="206"/>
    </location>
</feature>
<dbReference type="GO" id="GO:0007189">
    <property type="term" value="P:adenylate cyclase-activating G protein-coupled receptor signaling pathway"/>
    <property type="evidence" value="ECO:0007669"/>
    <property type="project" value="TreeGrafter"/>
</dbReference>
<feature type="transmembrane region" description="Helical" evidence="11">
    <location>
        <begin position="53"/>
        <end position="74"/>
    </location>
</feature>
<dbReference type="PROSITE" id="PS50262">
    <property type="entry name" value="G_PROTEIN_RECEP_F1_2"/>
    <property type="match status" value="1"/>
</dbReference>
<evidence type="ECO:0000256" key="8">
    <source>
        <dbReference type="ARBA" id="ARBA00023180"/>
    </source>
</evidence>
<dbReference type="PROSITE" id="PS00237">
    <property type="entry name" value="G_PROTEIN_RECEP_F1_1"/>
    <property type="match status" value="1"/>
</dbReference>
<organism evidence="13 14">
    <name type="scientific">Magallana gigas</name>
    <name type="common">Pacific oyster</name>
    <name type="synonym">Crassostrea gigas</name>
    <dbReference type="NCBI Taxonomy" id="29159"/>
    <lineage>
        <taxon>Eukaryota</taxon>
        <taxon>Metazoa</taxon>
        <taxon>Spiralia</taxon>
        <taxon>Lophotrochozoa</taxon>
        <taxon>Mollusca</taxon>
        <taxon>Bivalvia</taxon>
        <taxon>Autobranchia</taxon>
        <taxon>Pteriomorphia</taxon>
        <taxon>Ostreida</taxon>
        <taxon>Ostreoidea</taxon>
        <taxon>Ostreidae</taxon>
        <taxon>Magallana</taxon>
    </lineage>
</organism>
<dbReference type="PRINTS" id="PR00237">
    <property type="entry name" value="GPCRRHODOPSN"/>
</dbReference>
<keyword evidence="5 10" id="KW-0297">G-protein coupled receptor</keyword>
<dbReference type="GO" id="GO:0007204">
    <property type="term" value="P:positive regulation of cytosolic calcium ion concentration"/>
    <property type="evidence" value="ECO:0007669"/>
    <property type="project" value="TreeGrafter"/>
</dbReference>
<dbReference type="InterPro" id="IPR008365">
    <property type="entry name" value="Prostanoid_rcpt"/>
</dbReference>
<dbReference type="EnsemblMetazoa" id="G1371.1">
    <property type="protein sequence ID" value="G1371.1:cds"/>
    <property type="gene ID" value="G1371"/>
</dbReference>
<keyword evidence="6 11" id="KW-0472">Membrane</keyword>
<evidence type="ECO:0000313" key="13">
    <source>
        <dbReference type="EnsemblMetazoa" id="G1371.1:cds"/>
    </source>
</evidence>
<dbReference type="InterPro" id="IPR000276">
    <property type="entry name" value="GPCR_Rhodpsn"/>
</dbReference>
<feature type="domain" description="G-protein coupled receptors family 1 profile" evidence="12">
    <location>
        <begin position="32"/>
        <end position="288"/>
    </location>
</feature>
<protein>
    <recommendedName>
        <fullName evidence="12">G-protein coupled receptors family 1 profile domain-containing protein</fullName>
    </recommendedName>
</protein>
<keyword evidence="7 10" id="KW-0675">Receptor</keyword>
<evidence type="ECO:0000259" key="12">
    <source>
        <dbReference type="PROSITE" id="PS50262"/>
    </source>
</evidence>
<dbReference type="Proteomes" id="UP000005408">
    <property type="component" value="Unassembled WGS sequence"/>
</dbReference>
<evidence type="ECO:0000256" key="7">
    <source>
        <dbReference type="ARBA" id="ARBA00023170"/>
    </source>
</evidence>
<dbReference type="AlphaFoldDB" id="A0A8W8IFD0"/>
<keyword evidence="14" id="KW-1185">Reference proteome</keyword>
<name>A0A8W8IFD0_MAGGI</name>
<keyword evidence="3 10" id="KW-0812">Transmembrane</keyword>
<evidence type="ECO:0000256" key="2">
    <source>
        <dbReference type="ARBA" id="ARBA00022475"/>
    </source>
</evidence>
<dbReference type="Pfam" id="PF00001">
    <property type="entry name" value="7tm_1"/>
    <property type="match status" value="1"/>
</dbReference>
<keyword evidence="4 11" id="KW-1133">Transmembrane helix</keyword>
<feature type="transmembrane region" description="Helical" evidence="11">
    <location>
        <begin position="233"/>
        <end position="252"/>
    </location>
</feature>
<dbReference type="GO" id="GO:0005886">
    <property type="term" value="C:plasma membrane"/>
    <property type="evidence" value="ECO:0007669"/>
    <property type="project" value="UniProtKB-SubCell"/>
</dbReference>
<dbReference type="SUPFAM" id="SSF81321">
    <property type="entry name" value="Family A G protein-coupled receptor-like"/>
    <property type="match status" value="1"/>
</dbReference>
<evidence type="ECO:0000313" key="14">
    <source>
        <dbReference type="Proteomes" id="UP000005408"/>
    </source>
</evidence>
<keyword evidence="2" id="KW-1003">Cell membrane</keyword>
<sequence>MRNKTAYRVLCELDEKENALPVYFQLVIGIVGNVLAVGILWTSRLHHQWRSFYIFFAGLVMTDLLNNCACYPLVLRRYVSHFTWCLSEPLCDFLSFVETFCHMTSGMIVCAMTIDRYLHLTLISRQSTAASRLKYLGVLSVLLLVSALISSFQLVGIGNSQLYYPGSWCFLDFTSKSFGNRIAAYVYSGLGISIMTSTFIIGMMTLRITCRNAENQALLLDNSLVSGVYDKHVTAFLITSIFTFVFLWGPLLVNMFLHAAGLSKSNDKKELWLIRLMYLNTQINPWLYVILRKESMRRFYVMILRCTRFCRSEDDDQRYSEVTDFAGDD</sequence>
<keyword evidence="8" id="KW-0325">Glycoprotein</keyword>
<dbReference type="PRINTS" id="PR01788">
    <property type="entry name" value="PROSTANOIDR"/>
</dbReference>
<evidence type="ECO:0000256" key="6">
    <source>
        <dbReference type="ARBA" id="ARBA00023136"/>
    </source>
</evidence>
<dbReference type="InterPro" id="IPR017452">
    <property type="entry name" value="GPCR_Rhodpsn_7TM"/>
</dbReference>
<feature type="transmembrane region" description="Helical" evidence="11">
    <location>
        <begin position="22"/>
        <end position="41"/>
    </location>
</feature>
<evidence type="ECO:0000256" key="3">
    <source>
        <dbReference type="ARBA" id="ARBA00022692"/>
    </source>
</evidence>
<evidence type="ECO:0000256" key="11">
    <source>
        <dbReference type="SAM" id="Phobius"/>
    </source>
</evidence>
<evidence type="ECO:0000256" key="1">
    <source>
        <dbReference type="ARBA" id="ARBA00004651"/>
    </source>
</evidence>
<feature type="transmembrane region" description="Helical" evidence="11">
    <location>
        <begin position="272"/>
        <end position="291"/>
    </location>
</feature>
<accession>A0A8W8IFD0</accession>
<feature type="transmembrane region" description="Helical" evidence="11">
    <location>
        <begin position="135"/>
        <end position="155"/>
    </location>
</feature>
<keyword evidence="9 10" id="KW-0807">Transducer</keyword>
<dbReference type="PANTHER" id="PTHR11866">
    <property type="entry name" value="G-PROTEIN COUPLED RECEPTOR FAMILY 1 MEMBER"/>
    <property type="match status" value="1"/>
</dbReference>
<evidence type="ECO:0000256" key="5">
    <source>
        <dbReference type="ARBA" id="ARBA00023040"/>
    </source>
</evidence>
<dbReference type="PANTHER" id="PTHR11866:SF16">
    <property type="entry name" value="PROSTAGLANDIN E2 RECEPTOR EP4 SUBTYPE-LIKE PROTEIN"/>
    <property type="match status" value="1"/>
</dbReference>
<reference evidence="13" key="1">
    <citation type="submission" date="2022-08" db="UniProtKB">
        <authorList>
            <consortium name="EnsemblMetazoa"/>
        </authorList>
    </citation>
    <scope>IDENTIFICATION</scope>
    <source>
        <strain evidence="13">05x7-T-G4-1.051#20</strain>
    </source>
</reference>
<comment type="similarity">
    <text evidence="10">Belongs to the G-protein coupled receptor 1 family.</text>
</comment>
<evidence type="ECO:0000256" key="10">
    <source>
        <dbReference type="RuleBase" id="RU000688"/>
    </source>
</evidence>